<organism evidence="1 2">
    <name type="scientific">Polyplax serrata</name>
    <name type="common">Common mouse louse</name>
    <dbReference type="NCBI Taxonomy" id="468196"/>
    <lineage>
        <taxon>Eukaryota</taxon>
        <taxon>Metazoa</taxon>
        <taxon>Ecdysozoa</taxon>
        <taxon>Arthropoda</taxon>
        <taxon>Hexapoda</taxon>
        <taxon>Insecta</taxon>
        <taxon>Pterygota</taxon>
        <taxon>Neoptera</taxon>
        <taxon>Paraneoptera</taxon>
        <taxon>Psocodea</taxon>
        <taxon>Troctomorpha</taxon>
        <taxon>Phthiraptera</taxon>
        <taxon>Anoplura</taxon>
        <taxon>Polyplacidae</taxon>
        <taxon>Polyplax</taxon>
    </lineage>
</organism>
<name>A0AAN8PWD0_POLSC</name>
<evidence type="ECO:0000313" key="1">
    <source>
        <dbReference type="EMBL" id="KAK6623564.1"/>
    </source>
</evidence>
<dbReference type="SUPFAM" id="SSF48726">
    <property type="entry name" value="Immunoglobulin"/>
    <property type="match status" value="1"/>
</dbReference>
<accession>A0AAN8PWD0</accession>
<dbReference type="InterPro" id="IPR013783">
    <property type="entry name" value="Ig-like_fold"/>
</dbReference>
<dbReference type="AlphaFoldDB" id="A0AAN8PWD0"/>
<proteinExistence type="predicted"/>
<comment type="caution">
    <text evidence="1">The sequence shown here is derived from an EMBL/GenBank/DDBJ whole genome shotgun (WGS) entry which is preliminary data.</text>
</comment>
<reference evidence="1 2" key="1">
    <citation type="submission" date="2023-10" db="EMBL/GenBank/DDBJ databases">
        <title>Genomes of two closely related lineages of the louse Polyplax serrata with different host specificities.</title>
        <authorList>
            <person name="Martinu J."/>
            <person name="Tarabai H."/>
            <person name="Stefka J."/>
            <person name="Hypsa V."/>
        </authorList>
    </citation>
    <scope>NUCLEOTIDE SEQUENCE [LARGE SCALE GENOMIC DNA]</scope>
    <source>
        <strain evidence="1">HR10_N</strain>
    </source>
</reference>
<dbReference type="InterPro" id="IPR036179">
    <property type="entry name" value="Ig-like_dom_sf"/>
</dbReference>
<gene>
    <name evidence="1" type="ORF">RUM43_009416</name>
</gene>
<dbReference type="EMBL" id="JAWJWE010000038">
    <property type="protein sequence ID" value="KAK6623564.1"/>
    <property type="molecule type" value="Genomic_DNA"/>
</dbReference>
<protein>
    <submittedName>
        <fullName evidence="1">Uncharacterized protein</fullName>
    </submittedName>
</protein>
<dbReference type="Proteomes" id="UP001372834">
    <property type="component" value="Unassembled WGS sequence"/>
</dbReference>
<dbReference type="Gene3D" id="2.60.40.10">
    <property type="entry name" value="Immunoglobulins"/>
    <property type="match status" value="1"/>
</dbReference>
<sequence length="133" mass="14924">MDHLRVAVILERRKGSVHPRLIPEFYETSLDVVLSSLGVRLSFLTFLISGYPLNVYGGQQFFRHKPKDLKIQEGGEAVLECEISMLQGEVQWTKNGFALVPLQNCVPEPRSPQIKPGFPVQLPEDTLKTPAPV</sequence>
<evidence type="ECO:0000313" key="2">
    <source>
        <dbReference type="Proteomes" id="UP001372834"/>
    </source>
</evidence>